<organism evidence="1 2">
    <name type="scientific">Candidatus Thiodictyon syntrophicum</name>
    <dbReference type="NCBI Taxonomy" id="1166950"/>
    <lineage>
        <taxon>Bacteria</taxon>
        <taxon>Pseudomonadati</taxon>
        <taxon>Pseudomonadota</taxon>
        <taxon>Gammaproteobacteria</taxon>
        <taxon>Chromatiales</taxon>
        <taxon>Chromatiaceae</taxon>
        <taxon>Thiodictyon</taxon>
    </lineage>
</organism>
<dbReference type="KEGG" id="tsy:THSYN_28030"/>
<dbReference type="Proteomes" id="UP000232638">
    <property type="component" value="Chromosome"/>
</dbReference>
<sequence>MKPDTCTAMRRLIAQIRAAIPFEDPRSRACTGACDGCSRKLLDFLEGELDDWERRLAAGESPNLGEVSRLARTSRKVYGVLERNGLV</sequence>
<name>A0A2K8UFV5_9GAMM</name>
<dbReference type="OrthoDB" id="6238348at2"/>
<protein>
    <submittedName>
        <fullName evidence="1">Uncharacterized protein</fullName>
    </submittedName>
</protein>
<reference evidence="1 2" key="1">
    <citation type="submission" date="2017-03" db="EMBL/GenBank/DDBJ databases">
        <title>Complete genome sequence of Candidatus 'Thiodictyon syntrophicum' sp. nov. strain Cad16T, a photolithoautotroph purple sulfur bacterium isolated from an alpine meromictic lake.</title>
        <authorList>
            <person name="Luedin S.M."/>
            <person name="Pothier J.F."/>
            <person name="Danza F."/>
            <person name="Storelli N."/>
            <person name="Wittwer M."/>
            <person name="Tonolla M."/>
        </authorList>
    </citation>
    <scope>NUCLEOTIDE SEQUENCE [LARGE SCALE GENOMIC DNA]</scope>
    <source>
        <strain evidence="1 2">Cad16T</strain>
    </source>
</reference>
<gene>
    <name evidence="1" type="ORF">THSYN_28030</name>
</gene>
<keyword evidence="2" id="KW-1185">Reference proteome</keyword>
<proteinExistence type="predicted"/>
<dbReference type="AlphaFoldDB" id="A0A2K8UFV5"/>
<dbReference type="EMBL" id="CP020370">
    <property type="protein sequence ID" value="AUB84407.1"/>
    <property type="molecule type" value="Genomic_DNA"/>
</dbReference>
<evidence type="ECO:0000313" key="2">
    <source>
        <dbReference type="Proteomes" id="UP000232638"/>
    </source>
</evidence>
<accession>A0A2K8UFV5</accession>
<evidence type="ECO:0000313" key="1">
    <source>
        <dbReference type="EMBL" id="AUB84407.1"/>
    </source>
</evidence>
<dbReference type="RefSeq" id="WP_100922063.1">
    <property type="nucleotide sequence ID" value="NZ_CP020370.1"/>
</dbReference>